<dbReference type="PROSITE" id="PS00086">
    <property type="entry name" value="CYTOCHROME_P450"/>
    <property type="match status" value="1"/>
</dbReference>
<dbReference type="GO" id="GO:0005506">
    <property type="term" value="F:iron ion binding"/>
    <property type="evidence" value="ECO:0007669"/>
    <property type="project" value="InterPro"/>
</dbReference>
<dbReference type="SUPFAM" id="SSF48264">
    <property type="entry name" value="Cytochrome P450"/>
    <property type="match status" value="1"/>
</dbReference>
<dbReference type="EMBL" id="AP022588">
    <property type="protein sequence ID" value="BBY29538.1"/>
    <property type="molecule type" value="Genomic_DNA"/>
</dbReference>
<protein>
    <recommendedName>
        <fullName evidence="14">Steroid C26-monooxygenase</fullName>
    </recommendedName>
    <alternativeName>
        <fullName evidence="15">Cholest-4-en-3-one C26-monooxygenase</fullName>
    </alternativeName>
    <alternativeName>
        <fullName evidence="17">Cholesterol C26-monooxygenase</fullName>
    </alternativeName>
    <alternativeName>
        <fullName evidence="16">Steroid C27-monooxygenase</fullName>
    </alternativeName>
</protein>
<dbReference type="Proteomes" id="UP000467193">
    <property type="component" value="Chromosome"/>
</dbReference>
<evidence type="ECO:0000256" key="14">
    <source>
        <dbReference type="ARBA" id="ARBA00070775"/>
    </source>
</evidence>
<evidence type="ECO:0000256" key="3">
    <source>
        <dbReference type="ARBA" id="ARBA00022548"/>
    </source>
</evidence>
<evidence type="ECO:0000256" key="9">
    <source>
        <dbReference type="ARBA" id="ARBA00023033"/>
    </source>
</evidence>
<dbReference type="GO" id="GO:0006707">
    <property type="term" value="P:cholesterol catabolic process"/>
    <property type="evidence" value="ECO:0007669"/>
    <property type="project" value="TreeGrafter"/>
</dbReference>
<proteinExistence type="inferred from homology"/>
<evidence type="ECO:0000256" key="6">
    <source>
        <dbReference type="ARBA" id="ARBA00022963"/>
    </source>
</evidence>
<evidence type="ECO:0000313" key="19">
    <source>
        <dbReference type="EMBL" id="BBY29538.1"/>
    </source>
</evidence>
<evidence type="ECO:0000256" key="5">
    <source>
        <dbReference type="ARBA" id="ARBA00022723"/>
    </source>
</evidence>
<evidence type="ECO:0000256" key="11">
    <source>
        <dbReference type="ARBA" id="ARBA00023166"/>
    </source>
</evidence>
<dbReference type="InterPro" id="IPR036396">
    <property type="entry name" value="Cyt_P450_sf"/>
</dbReference>
<dbReference type="PRINTS" id="PR00385">
    <property type="entry name" value="P450"/>
</dbReference>
<keyword evidence="10" id="KW-0443">Lipid metabolism</keyword>
<reference evidence="19 20" key="1">
    <citation type="journal article" date="2019" name="Emerg. Microbes Infect.">
        <title>Comprehensive subspecies identification of 175 nontuberculous mycobacteria species based on 7547 genomic profiles.</title>
        <authorList>
            <person name="Matsumoto Y."/>
            <person name="Kinjo T."/>
            <person name="Motooka D."/>
            <person name="Nabeya D."/>
            <person name="Jung N."/>
            <person name="Uechi K."/>
            <person name="Horii T."/>
            <person name="Iida T."/>
            <person name="Fujita J."/>
            <person name="Nakamura S."/>
        </authorList>
    </citation>
    <scope>NUCLEOTIDE SEQUENCE [LARGE SCALE GENOMIC DNA]</scope>
    <source>
        <strain evidence="19 20">JCM 17899</strain>
    </source>
</reference>
<keyword evidence="6" id="KW-0442">Lipid degradation</keyword>
<comment type="cofactor">
    <cofactor evidence="1">
        <name>heme</name>
        <dbReference type="ChEBI" id="CHEBI:30413"/>
    </cofactor>
</comment>
<comment type="pathway">
    <text evidence="13">Steroid metabolism; cholesterol degradation.</text>
</comment>
<dbReference type="AlphaFoldDB" id="A0A7I7QT48"/>
<dbReference type="Pfam" id="PF00067">
    <property type="entry name" value="p450"/>
    <property type="match status" value="1"/>
</dbReference>
<evidence type="ECO:0000256" key="2">
    <source>
        <dbReference type="ARBA" id="ARBA00010617"/>
    </source>
</evidence>
<comment type="similarity">
    <text evidence="2 18">Belongs to the cytochrome P450 family.</text>
</comment>
<evidence type="ECO:0000256" key="7">
    <source>
        <dbReference type="ARBA" id="ARBA00023002"/>
    </source>
</evidence>
<evidence type="ECO:0000256" key="15">
    <source>
        <dbReference type="ARBA" id="ARBA00079588"/>
    </source>
</evidence>
<dbReference type="RefSeq" id="WP_163798394.1">
    <property type="nucleotide sequence ID" value="NZ_AP022588.1"/>
</dbReference>
<keyword evidence="20" id="KW-1185">Reference proteome</keyword>
<keyword evidence="5 18" id="KW-0479">Metal-binding</keyword>
<evidence type="ECO:0000256" key="13">
    <source>
        <dbReference type="ARBA" id="ARBA00049645"/>
    </source>
</evidence>
<evidence type="ECO:0000256" key="10">
    <source>
        <dbReference type="ARBA" id="ARBA00023098"/>
    </source>
</evidence>
<keyword evidence="3" id="KW-0153">Cholesterol metabolism</keyword>
<dbReference type="FunFam" id="1.10.630.10:FF:000018">
    <property type="entry name" value="Cytochrome P450 monooxygenase"/>
    <property type="match status" value="1"/>
</dbReference>
<dbReference type="GO" id="GO:0036199">
    <property type="term" value="F:cholest-4-en-3-one 26-monooxygenase activity"/>
    <property type="evidence" value="ECO:0007669"/>
    <property type="project" value="TreeGrafter"/>
</dbReference>
<dbReference type="KEGG" id="msei:MSEDJ_36340"/>
<evidence type="ECO:0000256" key="8">
    <source>
        <dbReference type="ARBA" id="ARBA00023004"/>
    </source>
</evidence>
<evidence type="ECO:0000256" key="1">
    <source>
        <dbReference type="ARBA" id="ARBA00001971"/>
    </source>
</evidence>
<evidence type="ECO:0000256" key="12">
    <source>
        <dbReference type="ARBA" id="ARBA00023221"/>
    </source>
</evidence>
<dbReference type="GO" id="GO:0020037">
    <property type="term" value="F:heme binding"/>
    <property type="evidence" value="ECO:0007669"/>
    <property type="project" value="InterPro"/>
</dbReference>
<organism evidence="19 20">
    <name type="scientific">Mycolicibacterium sediminis</name>
    <dbReference type="NCBI Taxonomy" id="1286180"/>
    <lineage>
        <taxon>Bacteria</taxon>
        <taxon>Bacillati</taxon>
        <taxon>Actinomycetota</taxon>
        <taxon>Actinomycetes</taxon>
        <taxon>Mycobacteriales</taxon>
        <taxon>Mycobacteriaceae</taxon>
        <taxon>Mycolicibacterium</taxon>
    </lineage>
</organism>
<dbReference type="InterPro" id="IPR017972">
    <property type="entry name" value="Cyt_P450_CS"/>
</dbReference>
<keyword evidence="9 18" id="KW-0503">Monooxygenase</keyword>
<dbReference type="GO" id="GO:0008395">
    <property type="term" value="F:steroid hydroxylase activity"/>
    <property type="evidence" value="ECO:0007669"/>
    <property type="project" value="TreeGrafter"/>
</dbReference>
<keyword evidence="8 18" id="KW-0408">Iron</keyword>
<dbReference type="PANTHER" id="PTHR46696:SF4">
    <property type="entry name" value="BIOTIN BIOSYNTHESIS CYTOCHROME P450"/>
    <property type="match status" value="1"/>
</dbReference>
<keyword evidence="4 18" id="KW-0349">Heme</keyword>
<sequence>MTTPTARGADVYYDPYDTDIVADPYPVYARLRDEAPIYHNGRYDFWAISRHADVERALADWQTYSNDRSDILELINSDFDMPEGVMMFEDPPVHTMLRGLVSRVFTPRRMAAIEDQIRAYCVRCLDPHVGTDGFDVIAELAAMMPMRVIGMLLGIPETEQIAVRDANDAGLRTKPGAPMRVSNPDAIADGRIYAEYVEWRSKNPSDDLMTSLLNVEFTDGDGVTRKLTRGEVLHYTQVVAGAGNETTGRLIGWLAKVLADHPEQRRLVHEDRSLLNRAIDETLRFEPTGPHVGRFVARDVVCHGRTIPAGSAVLLLFGAANRDPRRYADPDVFDLRRTDISHLTFGKGVHYCLGANLARLEGRVALDEMLNRWPDWGIDESTARLAPTSTVRGWERLRIVLG</sequence>
<accession>A0A7I7QT48</accession>
<dbReference type="Gene3D" id="1.10.630.10">
    <property type="entry name" value="Cytochrome P450"/>
    <property type="match status" value="1"/>
</dbReference>
<dbReference type="InterPro" id="IPR002397">
    <property type="entry name" value="Cyt_P450_B"/>
</dbReference>
<keyword evidence="12" id="KW-0753">Steroid metabolism</keyword>
<evidence type="ECO:0000256" key="17">
    <source>
        <dbReference type="ARBA" id="ARBA00083909"/>
    </source>
</evidence>
<evidence type="ECO:0000256" key="4">
    <source>
        <dbReference type="ARBA" id="ARBA00022617"/>
    </source>
</evidence>
<gene>
    <name evidence="19" type="ORF">MSEDJ_36340</name>
</gene>
<dbReference type="PANTHER" id="PTHR46696">
    <property type="entry name" value="P450, PUTATIVE (EUROFUNG)-RELATED"/>
    <property type="match status" value="1"/>
</dbReference>
<evidence type="ECO:0000313" key="20">
    <source>
        <dbReference type="Proteomes" id="UP000467193"/>
    </source>
</evidence>
<dbReference type="PRINTS" id="PR00359">
    <property type="entry name" value="BP450"/>
</dbReference>
<evidence type="ECO:0000256" key="16">
    <source>
        <dbReference type="ARBA" id="ARBA00082981"/>
    </source>
</evidence>
<name>A0A7I7QT48_9MYCO</name>
<keyword evidence="7 18" id="KW-0560">Oxidoreductase</keyword>
<evidence type="ECO:0000256" key="18">
    <source>
        <dbReference type="RuleBase" id="RU000461"/>
    </source>
</evidence>
<keyword evidence="11" id="KW-1207">Sterol metabolism</keyword>
<dbReference type="InterPro" id="IPR001128">
    <property type="entry name" value="Cyt_P450"/>
</dbReference>